<evidence type="ECO:0000313" key="7">
    <source>
        <dbReference type="Proteomes" id="UP000265000"/>
    </source>
</evidence>
<evidence type="ECO:0000256" key="3">
    <source>
        <dbReference type="ARBA" id="ARBA00023038"/>
    </source>
</evidence>
<sequence length="156" mass="18192">MCHFFSIIKEVPLRRSVRRSCWFCFSAVTKSSHLCGKWCRCLWGSGENVKRNLSVTVDKPRFRLPVKETCTGCQKTVYPLEKLVVCQHIYHKKCFTCFHCSTKLSLSNYASLHGHFYCKPHFNQLFKAKGNYDEGFGHRPHKELWEPRDDGDEAPS</sequence>
<dbReference type="SMART" id="SM00132">
    <property type="entry name" value="LIM"/>
    <property type="match status" value="1"/>
</dbReference>
<accession>A0A3Q2QF86</accession>
<dbReference type="GO" id="GO:0046872">
    <property type="term" value="F:metal ion binding"/>
    <property type="evidence" value="ECO:0007669"/>
    <property type="project" value="UniProtKB-KW"/>
</dbReference>
<organism evidence="6 7">
    <name type="scientific">Fundulus heteroclitus</name>
    <name type="common">Killifish</name>
    <name type="synonym">Mummichog</name>
    <dbReference type="NCBI Taxonomy" id="8078"/>
    <lineage>
        <taxon>Eukaryota</taxon>
        <taxon>Metazoa</taxon>
        <taxon>Chordata</taxon>
        <taxon>Craniata</taxon>
        <taxon>Vertebrata</taxon>
        <taxon>Euteleostomi</taxon>
        <taxon>Actinopterygii</taxon>
        <taxon>Neopterygii</taxon>
        <taxon>Teleostei</taxon>
        <taxon>Neoteleostei</taxon>
        <taxon>Acanthomorphata</taxon>
        <taxon>Ovalentaria</taxon>
        <taxon>Atherinomorphae</taxon>
        <taxon>Cyprinodontiformes</taxon>
        <taxon>Fundulidae</taxon>
        <taxon>Fundulus</taxon>
    </lineage>
</organism>
<reference evidence="6" key="2">
    <citation type="submission" date="2025-09" db="UniProtKB">
        <authorList>
            <consortium name="Ensembl"/>
        </authorList>
    </citation>
    <scope>IDENTIFICATION</scope>
</reference>
<dbReference type="PROSITE" id="PS00478">
    <property type="entry name" value="LIM_DOMAIN_1"/>
    <property type="match status" value="1"/>
</dbReference>
<dbReference type="FunFam" id="2.10.110.10:FF:000002">
    <property type="entry name" value="LIM domain and actin-binding 1"/>
    <property type="match status" value="1"/>
</dbReference>
<evidence type="ECO:0000256" key="2">
    <source>
        <dbReference type="ARBA" id="ARBA00022833"/>
    </source>
</evidence>
<dbReference type="AlphaFoldDB" id="A0A3Q2QF86"/>
<reference evidence="6" key="1">
    <citation type="submission" date="2025-08" db="UniProtKB">
        <authorList>
            <consortium name="Ensembl"/>
        </authorList>
    </citation>
    <scope>IDENTIFICATION</scope>
</reference>
<feature type="domain" description="LIM zinc-binding" evidence="5">
    <location>
        <begin position="68"/>
        <end position="128"/>
    </location>
</feature>
<dbReference type="Pfam" id="PF00412">
    <property type="entry name" value="LIM"/>
    <property type="match status" value="1"/>
</dbReference>
<evidence type="ECO:0000256" key="1">
    <source>
        <dbReference type="ARBA" id="ARBA00022723"/>
    </source>
</evidence>
<dbReference type="Gene3D" id="2.10.110.10">
    <property type="entry name" value="Cysteine Rich Protein"/>
    <property type="match status" value="1"/>
</dbReference>
<evidence type="ECO:0000256" key="4">
    <source>
        <dbReference type="PROSITE-ProRule" id="PRU00125"/>
    </source>
</evidence>
<dbReference type="PANTHER" id="PTHR24206">
    <property type="entry name" value="OS06G0237300 PROTEIN"/>
    <property type="match status" value="1"/>
</dbReference>
<keyword evidence="1 4" id="KW-0479">Metal-binding</keyword>
<dbReference type="PROSITE" id="PS50023">
    <property type="entry name" value="LIM_DOMAIN_2"/>
    <property type="match status" value="1"/>
</dbReference>
<proteinExistence type="predicted"/>
<dbReference type="GeneTree" id="ENSGT00940000158313"/>
<evidence type="ECO:0000313" key="6">
    <source>
        <dbReference type="Ensembl" id="ENSFHEP00000025968.1"/>
    </source>
</evidence>
<dbReference type="Proteomes" id="UP000265000">
    <property type="component" value="Unplaced"/>
</dbReference>
<dbReference type="SUPFAM" id="SSF57716">
    <property type="entry name" value="Glucocorticoid receptor-like (DNA-binding domain)"/>
    <property type="match status" value="2"/>
</dbReference>
<dbReference type="STRING" id="8078.ENSFHEP00000025968"/>
<dbReference type="Ensembl" id="ENSFHET00000003942.1">
    <property type="protein sequence ID" value="ENSFHEP00000025968.1"/>
    <property type="gene ID" value="ENSFHEG00000008503.1"/>
</dbReference>
<dbReference type="InterPro" id="IPR001781">
    <property type="entry name" value="Znf_LIM"/>
</dbReference>
<evidence type="ECO:0000259" key="5">
    <source>
        <dbReference type="PROSITE" id="PS50023"/>
    </source>
</evidence>
<keyword evidence="2 4" id="KW-0862">Zinc</keyword>
<name>A0A3Q2QF86_FUNHE</name>
<protein>
    <recommendedName>
        <fullName evidence="5">LIM zinc-binding domain-containing protein</fullName>
    </recommendedName>
</protein>
<keyword evidence="7" id="KW-1185">Reference proteome</keyword>
<keyword evidence="3 4" id="KW-0440">LIM domain</keyword>